<evidence type="ECO:0000256" key="13">
    <source>
        <dbReference type="ARBA" id="ARBA00049221"/>
    </source>
</evidence>
<name>A0AAW1D8F9_9HEMI</name>
<feature type="transmembrane region" description="Helical" evidence="17">
    <location>
        <begin position="163"/>
        <end position="186"/>
    </location>
</feature>
<evidence type="ECO:0000256" key="15">
    <source>
        <dbReference type="ARBA" id="ARBA00049322"/>
    </source>
</evidence>
<evidence type="ECO:0000256" key="6">
    <source>
        <dbReference type="ARBA" id="ARBA00023136"/>
    </source>
</evidence>
<feature type="transmembrane region" description="Helical" evidence="17">
    <location>
        <begin position="89"/>
        <end position="112"/>
    </location>
</feature>
<evidence type="ECO:0000256" key="17">
    <source>
        <dbReference type="SAM" id="Phobius"/>
    </source>
</evidence>
<comment type="catalytic activity">
    <reaction evidence="10">
        <text>12-octadecanoyloxy-octadecanoate + H2O = 12-hydroxyoctadecanoate + octadecanoate + H(+)</text>
        <dbReference type="Rhea" id="RHEA:52080"/>
        <dbReference type="ChEBI" id="CHEBI:15377"/>
        <dbReference type="ChEBI" id="CHEBI:15378"/>
        <dbReference type="ChEBI" id="CHEBI:25629"/>
        <dbReference type="ChEBI" id="CHEBI:84201"/>
        <dbReference type="ChEBI" id="CHEBI:136330"/>
    </reaction>
    <physiologicalReaction direction="left-to-right" evidence="10">
        <dbReference type="Rhea" id="RHEA:52081"/>
    </physiologicalReaction>
</comment>
<keyword evidence="6 17" id="KW-0472">Membrane</keyword>
<dbReference type="PANTHER" id="PTHR10989:SF16">
    <property type="entry name" value="AT02829P-RELATED"/>
    <property type="match status" value="1"/>
</dbReference>
<comment type="catalytic activity">
    <reaction evidence="8">
        <text>13-octadecanoyloxy-octadecanoate + H2O = 13-hydroxy-octadecanoate + octadecanoate + H(+)</text>
        <dbReference type="Rhea" id="RHEA:52084"/>
        <dbReference type="ChEBI" id="CHEBI:15377"/>
        <dbReference type="ChEBI" id="CHEBI:15378"/>
        <dbReference type="ChEBI" id="CHEBI:25629"/>
        <dbReference type="ChEBI" id="CHEBI:136304"/>
        <dbReference type="ChEBI" id="CHEBI:136335"/>
    </reaction>
    <physiologicalReaction direction="left-to-right" evidence="8">
        <dbReference type="Rhea" id="RHEA:52085"/>
    </physiologicalReaction>
</comment>
<dbReference type="AlphaFoldDB" id="A0AAW1D8F9"/>
<comment type="catalytic activity">
    <reaction evidence="12">
        <text>9-(9Z-octadecenoyloxy)-octadecanoate + H2O = 9-hydroxy-octadecanoate + (9Z)-octadecenoate + H(+)</text>
        <dbReference type="Rhea" id="RHEA:52048"/>
        <dbReference type="ChEBI" id="CHEBI:15377"/>
        <dbReference type="ChEBI" id="CHEBI:15378"/>
        <dbReference type="ChEBI" id="CHEBI:30823"/>
        <dbReference type="ChEBI" id="CHEBI:136282"/>
        <dbReference type="ChEBI" id="CHEBI:136286"/>
    </reaction>
    <physiologicalReaction direction="left-to-right" evidence="12">
        <dbReference type="Rhea" id="RHEA:52049"/>
    </physiologicalReaction>
</comment>
<keyword evidence="4 17" id="KW-0812">Transmembrane</keyword>
<evidence type="ECO:0000256" key="10">
    <source>
        <dbReference type="ARBA" id="ARBA00048680"/>
    </source>
</evidence>
<feature type="transmembrane region" description="Helical" evidence="17">
    <location>
        <begin position="132"/>
        <end position="151"/>
    </location>
</feature>
<evidence type="ECO:0000256" key="16">
    <source>
        <dbReference type="ARBA" id="ARBA00049428"/>
    </source>
</evidence>
<dbReference type="Pfam" id="PF04750">
    <property type="entry name" value="Far-17a_AIG1"/>
    <property type="match status" value="1"/>
</dbReference>
<evidence type="ECO:0000256" key="5">
    <source>
        <dbReference type="ARBA" id="ARBA00022989"/>
    </source>
</evidence>
<gene>
    <name evidence="18" type="ORF">O3M35_008268</name>
</gene>
<protein>
    <recommendedName>
        <fullName evidence="20">Androgen-dependent TFPI-regulating protein</fullName>
    </recommendedName>
</protein>
<feature type="transmembrane region" description="Helical" evidence="17">
    <location>
        <begin position="55"/>
        <end position="77"/>
    </location>
</feature>
<evidence type="ECO:0000256" key="9">
    <source>
        <dbReference type="ARBA" id="ARBA00047863"/>
    </source>
</evidence>
<comment type="catalytic activity">
    <reaction evidence="9">
        <text>9-hexadecanoyloxy-octadecanoate + H2O = 9-hydroxy-octadecanoate + hexadecanoate + H(+)</text>
        <dbReference type="Rhea" id="RHEA:52052"/>
        <dbReference type="ChEBI" id="CHEBI:7896"/>
        <dbReference type="ChEBI" id="CHEBI:15377"/>
        <dbReference type="ChEBI" id="CHEBI:15378"/>
        <dbReference type="ChEBI" id="CHEBI:83670"/>
        <dbReference type="ChEBI" id="CHEBI:136286"/>
    </reaction>
    <physiologicalReaction direction="left-to-right" evidence="9">
        <dbReference type="Rhea" id="RHEA:52053"/>
    </physiologicalReaction>
</comment>
<dbReference type="InterPro" id="IPR006838">
    <property type="entry name" value="ADTRP_AIG1"/>
</dbReference>
<evidence type="ECO:0000256" key="14">
    <source>
        <dbReference type="ARBA" id="ARBA00049296"/>
    </source>
</evidence>
<keyword evidence="19" id="KW-1185">Reference proteome</keyword>
<evidence type="ECO:0000256" key="12">
    <source>
        <dbReference type="ARBA" id="ARBA00048800"/>
    </source>
</evidence>
<evidence type="ECO:0000256" key="8">
    <source>
        <dbReference type="ARBA" id="ARBA00047427"/>
    </source>
</evidence>
<comment type="catalytic activity">
    <reaction evidence="15">
        <text>13-(9Z-hexadecenoyloxy)-octadecanoate + H2O = 13-hydroxy-octadecanoate + (9Z)-hexadecenoate + H(+)</text>
        <dbReference type="Rhea" id="RHEA:52076"/>
        <dbReference type="ChEBI" id="CHEBI:15377"/>
        <dbReference type="ChEBI" id="CHEBI:15378"/>
        <dbReference type="ChEBI" id="CHEBI:32372"/>
        <dbReference type="ChEBI" id="CHEBI:136304"/>
        <dbReference type="ChEBI" id="CHEBI:136315"/>
    </reaction>
    <physiologicalReaction direction="left-to-right" evidence="15">
        <dbReference type="Rhea" id="RHEA:52077"/>
    </physiologicalReaction>
</comment>
<proteinExistence type="inferred from homology"/>
<keyword evidence="5 17" id="KW-1133">Transmembrane helix</keyword>
<comment type="catalytic activity">
    <reaction evidence="1">
        <text>9-(9Z-hexadecenoyloxy)-octadecanoate + H2O = (9Z)-hexadecenoate + 9-hydroxy-octadecanoate + H(+)</text>
        <dbReference type="Rhea" id="RHEA:52068"/>
        <dbReference type="ChEBI" id="CHEBI:15377"/>
        <dbReference type="ChEBI" id="CHEBI:15378"/>
        <dbReference type="ChEBI" id="CHEBI:32372"/>
        <dbReference type="ChEBI" id="CHEBI:136286"/>
        <dbReference type="ChEBI" id="CHEBI:136309"/>
    </reaction>
    <physiologicalReaction direction="left-to-right" evidence="1">
        <dbReference type="Rhea" id="RHEA:52069"/>
    </physiologicalReaction>
</comment>
<dbReference type="EMBL" id="JAPXFL010000005">
    <property type="protein sequence ID" value="KAK9506309.1"/>
    <property type="molecule type" value="Genomic_DNA"/>
</dbReference>
<evidence type="ECO:0000256" key="2">
    <source>
        <dbReference type="ARBA" id="ARBA00004127"/>
    </source>
</evidence>
<dbReference type="Proteomes" id="UP001461498">
    <property type="component" value="Unassembled WGS sequence"/>
</dbReference>
<comment type="catalytic activity">
    <reaction evidence="11">
        <text>12-(9Z-octadecenoyloxy)-octadecanoate + H2O = 12-hydroxyoctadecanoate + (9Z)-octadecenoate + H(+)</text>
        <dbReference type="Rhea" id="RHEA:52060"/>
        <dbReference type="ChEBI" id="CHEBI:15377"/>
        <dbReference type="ChEBI" id="CHEBI:15378"/>
        <dbReference type="ChEBI" id="CHEBI:30823"/>
        <dbReference type="ChEBI" id="CHEBI:84201"/>
        <dbReference type="ChEBI" id="CHEBI:136302"/>
    </reaction>
    <physiologicalReaction direction="left-to-right" evidence="11">
        <dbReference type="Rhea" id="RHEA:52061"/>
    </physiologicalReaction>
</comment>
<comment type="similarity">
    <text evidence="3">Belongs to the AIG1 family.</text>
</comment>
<organism evidence="18 19">
    <name type="scientific">Rhynocoris fuscipes</name>
    <dbReference type="NCBI Taxonomy" id="488301"/>
    <lineage>
        <taxon>Eukaryota</taxon>
        <taxon>Metazoa</taxon>
        <taxon>Ecdysozoa</taxon>
        <taxon>Arthropoda</taxon>
        <taxon>Hexapoda</taxon>
        <taxon>Insecta</taxon>
        <taxon>Pterygota</taxon>
        <taxon>Neoptera</taxon>
        <taxon>Paraneoptera</taxon>
        <taxon>Hemiptera</taxon>
        <taxon>Heteroptera</taxon>
        <taxon>Panheteroptera</taxon>
        <taxon>Cimicomorpha</taxon>
        <taxon>Reduviidae</taxon>
        <taxon>Harpactorinae</taxon>
        <taxon>Harpactorini</taxon>
        <taxon>Rhynocoris</taxon>
    </lineage>
</organism>
<comment type="subcellular location">
    <subcellularLocation>
        <location evidence="2">Endomembrane system</location>
        <topology evidence="2">Multi-pass membrane protein</topology>
    </subcellularLocation>
</comment>
<comment type="catalytic activity">
    <reaction evidence="16">
        <text>12-(9Z-hexadecenoyloxy)-octadecanoate + H2O = 12-hydroxyoctadecanoate + (9Z)-hexadecenoate + H(+)</text>
        <dbReference type="Rhea" id="RHEA:52072"/>
        <dbReference type="ChEBI" id="CHEBI:15377"/>
        <dbReference type="ChEBI" id="CHEBI:15378"/>
        <dbReference type="ChEBI" id="CHEBI:32372"/>
        <dbReference type="ChEBI" id="CHEBI:84201"/>
        <dbReference type="ChEBI" id="CHEBI:136312"/>
    </reaction>
    <physiologicalReaction direction="left-to-right" evidence="16">
        <dbReference type="Rhea" id="RHEA:52073"/>
    </physiologicalReaction>
</comment>
<evidence type="ECO:0000313" key="19">
    <source>
        <dbReference type="Proteomes" id="UP001461498"/>
    </source>
</evidence>
<feature type="transmembrane region" description="Helical" evidence="17">
    <location>
        <begin position="198"/>
        <end position="218"/>
    </location>
</feature>
<dbReference type="GO" id="GO:0012505">
    <property type="term" value="C:endomembrane system"/>
    <property type="evidence" value="ECO:0007669"/>
    <property type="project" value="UniProtKB-SubCell"/>
</dbReference>
<evidence type="ECO:0000256" key="1">
    <source>
        <dbReference type="ARBA" id="ARBA00000923"/>
    </source>
</evidence>
<accession>A0AAW1D8F9</accession>
<reference evidence="18 19" key="1">
    <citation type="submission" date="2022-12" db="EMBL/GenBank/DDBJ databases">
        <title>Chromosome-level genome assembly of true bugs.</title>
        <authorList>
            <person name="Ma L."/>
            <person name="Li H."/>
        </authorList>
    </citation>
    <scope>NUCLEOTIDE SEQUENCE [LARGE SCALE GENOMIC DNA]</scope>
    <source>
        <strain evidence="18">Lab_2022b</strain>
    </source>
</reference>
<evidence type="ECO:0000256" key="11">
    <source>
        <dbReference type="ARBA" id="ARBA00048701"/>
    </source>
</evidence>
<evidence type="ECO:0000256" key="3">
    <source>
        <dbReference type="ARBA" id="ARBA00009300"/>
    </source>
</evidence>
<evidence type="ECO:0000313" key="18">
    <source>
        <dbReference type="EMBL" id="KAK9506309.1"/>
    </source>
</evidence>
<comment type="caution">
    <text evidence="18">The sequence shown here is derived from an EMBL/GenBank/DDBJ whole genome shotgun (WGS) entry which is preliminary data.</text>
</comment>
<comment type="catalytic activity">
    <reaction evidence="7">
        <text>12-hexadecanoyloxy-octadecanoate + H2O = 12-hydroxyoctadecanoate + hexadecanoate + H(+)</text>
        <dbReference type="Rhea" id="RHEA:52056"/>
        <dbReference type="ChEBI" id="CHEBI:7896"/>
        <dbReference type="ChEBI" id="CHEBI:15377"/>
        <dbReference type="ChEBI" id="CHEBI:15378"/>
        <dbReference type="ChEBI" id="CHEBI:83677"/>
        <dbReference type="ChEBI" id="CHEBI:84201"/>
    </reaction>
    <physiologicalReaction direction="left-to-right" evidence="7">
        <dbReference type="Rhea" id="RHEA:52057"/>
    </physiologicalReaction>
</comment>
<comment type="catalytic activity">
    <reaction evidence="14">
        <text>13-(9Z-octadecenoyloxy)-octadecanoate + H2O = 13-hydroxy-octadecanoate + (9Z)-octadecenoate + H(+)</text>
        <dbReference type="Rhea" id="RHEA:52064"/>
        <dbReference type="ChEBI" id="CHEBI:15377"/>
        <dbReference type="ChEBI" id="CHEBI:15378"/>
        <dbReference type="ChEBI" id="CHEBI:30823"/>
        <dbReference type="ChEBI" id="CHEBI:136303"/>
        <dbReference type="ChEBI" id="CHEBI:136304"/>
    </reaction>
    <physiologicalReaction direction="left-to-right" evidence="14">
        <dbReference type="Rhea" id="RHEA:52065"/>
    </physiologicalReaction>
</comment>
<dbReference type="GO" id="GO:0016020">
    <property type="term" value="C:membrane"/>
    <property type="evidence" value="ECO:0007669"/>
    <property type="project" value="InterPro"/>
</dbReference>
<evidence type="ECO:0008006" key="20">
    <source>
        <dbReference type="Google" id="ProtNLM"/>
    </source>
</evidence>
<evidence type="ECO:0000256" key="4">
    <source>
        <dbReference type="ARBA" id="ARBA00022692"/>
    </source>
</evidence>
<comment type="catalytic activity">
    <reaction evidence="13">
        <text>9-octadecanoyloxy-octadecanoate + H2O = 9-hydroxy-octadecanoate + octadecanoate + H(+)</text>
        <dbReference type="Rhea" id="RHEA:52096"/>
        <dbReference type="ChEBI" id="CHEBI:15377"/>
        <dbReference type="ChEBI" id="CHEBI:15378"/>
        <dbReference type="ChEBI" id="CHEBI:25629"/>
        <dbReference type="ChEBI" id="CHEBI:136286"/>
        <dbReference type="ChEBI" id="CHEBI:136373"/>
    </reaction>
    <physiologicalReaction direction="left-to-right" evidence="13">
        <dbReference type="Rhea" id="RHEA:52097"/>
    </physiologicalReaction>
</comment>
<evidence type="ECO:0000256" key="7">
    <source>
        <dbReference type="ARBA" id="ARBA00047368"/>
    </source>
</evidence>
<dbReference type="PANTHER" id="PTHR10989">
    <property type="entry name" value="ANDROGEN-INDUCED PROTEIN 1-RELATED"/>
    <property type="match status" value="1"/>
</dbReference>
<sequence>MRTVGTVLFHVSALTFYLYIWKCQVTQIGLTYTTSEEEVVIVRKYFLRYLTKWSFAVQTIYFSMCVVQHFLNMISANKLRDKLIRYSDYWFTSIATPIALMISFVFWPIFIYDRQLILPIELDKIVPPWLNHSLHTLNAVLAIMDIILIKHRFPTWTKAINGMACYLTIYGICLFGTYFQSGVWLYPILGLLNWPQRILFSVISISLAIVMHGLMKLLHTIVWGK</sequence>